<accession>A0A0A9H8V6</accession>
<reference evidence="1" key="2">
    <citation type="journal article" date="2015" name="Data Brief">
        <title>Shoot transcriptome of the giant reed, Arundo donax.</title>
        <authorList>
            <person name="Barrero R.A."/>
            <person name="Guerrero F.D."/>
            <person name="Moolhuijzen P."/>
            <person name="Goolsby J.A."/>
            <person name="Tidwell J."/>
            <person name="Bellgard S.E."/>
            <person name="Bellgard M.I."/>
        </authorList>
    </citation>
    <scope>NUCLEOTIDE SEQUENCE</scope>
    <source>
        <tissue evidence="1">Shoot tissue taken approximately 20 cm above the soil surface</tissue>
    </source>
</reference>
<name>A0A0A9H8V6_ARUDO</name>
<proteinExistence type="predicted"/>
<protein>
    <submittedName>
        <fullName evidence="1">Uncharacterized protein</fullName>
    </submittedName>
</protein>
<dbReference type="AlphaFoldDB" id="A0A0A9H8V6"/>
<reference evidence="1" key="1">
    <citation type="submission" date="2014-09" db="EMBL/GenBank/DDBJ databases">
        <authorList>
            <person name="Magalhaes I.L.F."/>
            <person name="Oliveira U."/>
            <person name="Santos F.R."/>
            <person name="Vidigal T.H.D.A."/>
            <person name="Brescovit A.D."/>
            <person name="Santos A.J."/>
        </authorList>
    </citation>
    <scope>NUCLEOTIDE SEQUENCE</scope>
    <source>
        <tissue evidence="1">Shoot tissue taken approximately 20 cm above the soil surface</tissue>
    </source>
</reference>
<organism evidence="1">
    <name type="scientific">Arundo donax</name>
    <name type="common">Giant reed</name>
    <name type="synonym">Donax arundinaceus</name>
    <dbReference type="NCBI Taxonomy" id="35708"/>
    <lineage>
        <taxon>Eukaryota</taxon>
        <taxon>Viridiplantae</taxon>
        <taxon>Streptophyta</taxon>
        <taxon>Embryophyta</taxon>
        <taxon>Tracheophyta</taxon>
        <taxon>Spermatophyta</taxon>
        <taxon>Magnoliopsida</taxon>
        <taxon>Liliopsida</taxon>
        <taxon>Poales</taxon>
        <taxon>Poaceae</taxon>
        <taxon>PACMAD clade</taxon>
        <taxon>Arundinoideae</taxon>
        <taxon>Arundineae</taxon>
        <taxon>Arundo</taxon>
    </lineage>
</organism>
<sequence>MCSSLDWSSLKTNARNNSLNSSRSKPFNSIGRSIYSLTVSAIAGNRVVTIIMLLFSCDFLNGSNSLFHSSSLPHCHISSSISKNLLDFNLCPISSPEVPTFSSLTSGISFTISSVSLSTLKLTETHIQILT</sequence>
<evidence type="ECO:0000313" key="1">
    <source>
        <dbReference type="EMBL" id="JAE33157.1"/>
    </source>
</evidence>
<dbReference type="EMBL" id="GBRH01164739">
    <property type="protein sequence ID" value="JAE33157.1"/>
    <property type="molecule type" value="Transcribed_RNA"/>
</dbReference>